<evidence type="ECO:0000313" key="3">
    <source>
        <dbReference type="EMBL" id="SFA83082.1"/>
    </source>
</evidence>
<keyword evidence="5" id="KW-1185">Reference proteome</keyword>
<feature type="domain" description="Glycosyl transferase family 25" evidence="1">
    <location>
        <begin position="21"/>
        <end position="205"/>
    </location>
</feature>
<dbReference type="EMBL" id="PJBV01000035">
    <property type="protein sequence ID" value="PKH37655.1"/>
    <property type="molecule type" value="Genomic_DNA"/>
</dbReference>
<sequence length="328" mass="36568">MAVSDGAPRGQDRRGTGIDHRFVVTVDRDGPRMQEFRDQPGGHRFEVFDGVDLRRETPVEVAGRVDGAVLRSRYARDLAPGEVGCALSHREVMKHIASLSALSDLDAVLVVEDDAVLHEDLEMLLPWLLEQPFDVMPLHHGSASRLGIAEPEGSLLMERLYPMSPWARSNATGGFRVGYTSPEAWMLTVGYLVRKRAARHLARLEEGLLTRVADDYRVIGNHGLRVCQVRPSLIWESANQESVITGTGRVLGSSDTTDTDVIRRMRSQATSRGLHLRKQAWLTGRDLSSRLPWSVRQSALSRRARASWNDAVPRMPARLRHLARPGVP</sequence>
<keyword evidence="3" id="KW-0808">Transferase</keyword>
<dbReference type="Pfam" id="PF01755">
    <property type="entry name" value="Glyco_transf_25"/>
    <property type="match status" value="1"/>
</dbReference>
<dbReference type="EMBL" id="FOKC01000001">
    <property type="protein sequence ID" value="SFA83082.1"/>
    <property type="molecule type" value="Genomic_DNA"/>
</dbReference>
<dbReference type="CDD" id="cd06532">
    <property type="entry name" value="Glyco_transf_25"/>
    <property type="match status" value="1"/>
</dbReference>
<dbReference type="STRING" id="748909.SAMN05192575_101667"/>
<dbReference type="RefSeq" id="WP_091194165.1">
    <property type="nucleotide sequence ID" value="NZ_FOKC01000001.1"/>
</dbReference>
<dbReference type="InterPro" id="IPR002654">
    <property type="entry name" value="Glyco_trans_25"/>
</dbReference>
<reference evidence="2 5" key="3">
    <citation type="submission" date="2017-12" db="EMBL/GenBank/DDBJ databases">
        <title>Pharmacopeia of the Arctic Ocean.</title>
        <authorList>
            <person name="Collins E."/>
            <person name="Ducluzeau A.-L."/>
        </authorList>
    </citation>
    <scope>NUCLEOTIDE SEQUENCE [LARGE SCALE GENOMIC DNA]</scope>
    <source>
        <strain evidence="2 5">DSM 23325</strain>
    </source>
</reference>
<reference evidence="3" key="1">
    <citation type="submission" date="2016-10" db="EMBL/GenBank/DDBJ databases">
        <authorList>
            <person name="de Groot N.N."/>
        </authorList>
    </citation>
    <scope>NUCLEOTIDE SEQUENCE [LARGE SCALE GENOMIC DNA]</scope>
    <source>
        <strain evidence="3">CGMCC 1.10697</strain>
    </source>
</reference>
<reference evidence="4" key="2">
    <citation type="submission" date="2016-10" db="EMBL/GenBank/DDBJ databases">
        <authorList>
            <person name="Varghese N."/>
            <person name="Submissions S."/>
        </authorList>
    </citation>
    <scope>NUCLEOTIDE SEQUENCE [LARGE SCALE GENOMIC DNA]</scope>
    <source>
        <strain evidence="4">CGMCC 1.10697</strain>
    </source>
</reference>
<name>A0A1I0W378_9ACTN</name>
<evidence type="ECO:0000313" key="4">
    <source>
        <dbReference type="Proteomes" id="UP000199113"/>
    </source>
</evidence>
<accession>A0A1I0W378</accession>
<dbReference type="AlphaFoldDB" id="A0A1I0W378"/>
<dbReference type="OrthoDB" id="9816113at2"/>
<dbReference type="Proteomes" id="UP000233565">
    <property type="component" value="Unassembled WGS sequence"/>
</dbReference>
<protein>
    <submittedName>
        <fullName evidence="3">Glycosyltransferase involved in LPS biosynthesis, GR25 family</fullName>
    </submittedName>
</protein>
<evidence type="ECO:0000313" key="2">
    <source>
        <dbReference type="EMBL" id="PKH37655.1"/>
    </source>
</evidence>
<proteinExistence type="predicted"/>
<evidence type="ECO:0000313" key="5">
    <source>
        <dbReference type="Proteomes" id="UP000233565"/>
    </source>
</evidence>
<dbReference type="Proteomes" id="UP000199113">
    <property type="component" value="Unassembled WGS sequence"/>
</dbReference>
<gene>
    <name evidence="2" type="ORF">CXG46_19715</name>
    <name evidence="3" type="ORF">SAMN05192575_101667</name>
</gene>
<evidence type="ECO:0000259" key="1">
    <source>
        <dbReference type="Pfam" id="PF01755"/>
    </source>
</evidence>
<dbReference type="GO" id="GO:0016740">
    <property type="term" value="F:transferase activity"/>
    <property type="evidence" value="ECO:0007669"/>
    <property type="project" value="UniProtKB-KW"/>
</dbReference>
<organism evidence="3 4">
    <name type="scientific">Nocardioides alpinus</name>
    <dbReference type="NCBI Taxonomy" id="748909"/>
    <lineage>
        <taxon>Bacteria</taxon>
        <taxon>Bacillati</taxon>
        <taxon>Actinomycetota</taxon>
        <taxon>Actinomycetes</taxon>
        <taxon>Propionibacteriales</taxon>
        <taxon>Nocardioidaceae</taxon>
        <taxon>Nocardioides</taxon>
    </lineage>
</organism>